<feature type="region of interest" description="Disordered" evidence="1">
    <location>
        <begin position="80"/>
        <end position="213"/>
    </location>
</feature>
<sequence>MTPEFLYYFRSLLAALGDRPGRYALWAARNPDAARAYAAGHEVVPWPLVRTMLRDLAVAGGAPDAPAGEIARAQALHEAAAAAAAAHRPPAPAGERRRPEPGPAGEGVPQPRREPVAGPPPAAEPGSAVRRPRGARFAGAPVESAPQVAEQAVRAAAPRGARFAGAPTKPAGKGPRLDVEAAQSVAQTAPAPRGARFAGAPRRAARPAVPAGDPRWDAEARAEVAALWRLRRAGDSGGAYLALSAAAGGPAERIPYVVRELERTGLTADVATLLWEIAALPPQSVAQAVAALVADGRDAQARTLLHQAASRAAAEVADVADLLATAGRAAEAGELLETVARARTADAAAAVARARPGLTQLLLAAAARVSAPCHRNLAAALARA</sequence>
<feature type="compositionally biased region" description="Low complexity" evidence="1">
    <location>
        <begin position="124"/>
        <end position="167"/>
    </location>
</feature>
<organism evidence="2 3">
    <name type="scientific">Actinacidiphila epipremni</name>
    <dbReference type="NCBI Taxonomy" id="2053013"/>
    <lineage>
        <taxon>Bacteria</taxon>
        <taxon>Bacillati</taxon>
        <taxon>Actinomycetota</taxon>
        <taxon>Actinomycetes</taxon>
        <taxon>Kitasatosporales</taxon>
        <taxon>Streptomycetaceae</taxon>
        <taxon>Actinacidiphila</taxon>
    </lineage>
</organism>
<dbReference type="EMBL" id="JAATEJ010000015">
    <property type="protein sequence ID" value="NJP45498.1"/>
    <property type="molecule type" value="Genomic_DNA"/>
</dbReference>
<gene>
    <name evidence="2" type="ORF">HCN08_19135</name>
</gene>
<proteinExistence type="predicted"/>
<feature type="compositionally biased region" description="Low complexity" evidence="1">
    <location>
        <begin position="189"/>
        <end position="213"/>
    </location>
</feature>
<evidence type="ECO:0000313" key="2">
    <source>
        <dbReference type="EMBL" id="NJP45498.1"/>
    </source>
</evidence>
<name>A0ABX0ZNK8_9ACTN</name>
<evidence type="ECO:0000256" key="1">
    <source>
        <dbReference type="SAM" id="MobiDB-lite"/>
    </source>
</evidence>
<protein>
    <submittedName>
        <fullName evidence="2">Uncharacterized protein</fullName>
    </submittedName>
</protein>
<comment type="caution">
    <text evidence="2">The sequence shown here is derived from an EMBL/GenBank/DDBJ whole genome shotgun (WGS) entry which is preliminary data.</text>
</comment>
<accession>A0ABX0ZNK8</accession>
<dbReference type="RefSeq" id="WP_167984350.1">
    <property type="nucleotide sequence ID" value="NZ_JAATEJ010000015.1"/>
</dbReference>
<dbReference type="Proteomes" id="UP000734511">
    <property type="component" value="Unassembled WGS sequence"/>
</dbReference>
<reference evidence="2 3" key="1">
    <citation type="submission" date="2020-03" db="EMBL/GenBank/DDBJ databases">
        <title>WGS of actinomycetes isolated from Thailand.</title>
        <authorList>
            <person name="Thawai C."/>
        </authorList>
    </citation>
    <scope>NUCLEOTIDE SEQUENCE [LARGE SCALE GENOMIC DNA]</scope>
    <source>
        <strain evidence="2 3">PRB2-1</strain>
    </source>
</reference>
<evidence type="ECO:0000313" key="3">
    <source>
        <dbReference type="Proteomes" id="UP000734511"/>
    </source>
</evidence>
<keyword evidence="3" id="KW-1185">Reference proteome</keyword>